<keyword evidence="1" id="KW-0472">Membrane</keyword>
<accession>A0A1F7YJU0</accession>
<name>A0A1F7YJU0_9BACT</name>
<comment type="caution">
    <text evidence="3">The sequence shown here is derived from an EMBL/GenBank/DDBJ whole genome shotgun (WGS) entry which is preliminary data.</text>
</comment>
<dbReference type="Proteomes" id="UP000179221">
    <property type="component" value="Unassembled WGS sequence"/>
</dbReference>
<evidence type="ECO:0000256" key="1">
    <source>
        <dbReference type="SAM" id="Phobius"/>
    </source>
</evidence>
<evidence type="ECO:0000313" key="4">
    <source>
        <dbReference type="Proteomes" id="UP000179221"/>
    </source>
</evidence>
<dbReference type="EMBL" id="MGGL01000004">
    <property type="protein sequence ID" value="OGM27460.1"/>
    <property type="molecule type" value="Genomic_DNA"/>
</dbReference>
<sequence>MSQFLQNFSYLPVNNKFFALLLVAWSLFIKGYTLWKASRNNQRYWFIILLLLNTLGIFELVYLKFFQKNLNLEESKTSLKKTKKGIID</sequence>
<feature type="transmembrane region" description="Helical" evidence="1">
    <location>
        <begin position="17"/>
        <end position="35"/>
    </location>
</feature>
<feature type="domain" description="DUF5652" evidence="2">
    <location>
        <begin position="4"/>
        <end position="69"/>
    </location>
</feature>
<dbReference type="Pfam" id="PF18893">
    <property type="entry name" value="DUF5652"/>
    <property type="match status" value="1"/>
</dbReference>
<proteinExistence type="predicted"/>
<protein>
    <recommendedName>
        <fullName evidence="2">DUF5652 domain-containing protein</fullName>
    </recommendedName>
</protein>
<evidence type="ECO:0000313" key="3">
    <source>
        <dbReference type="EMBL" id="OGM27460.1"/>
    </source>
</evidence>
<evidence type="ECO:0000259" key="2">
    <source>
        <dbReference type="Pfam" id="PF18893"/>
    </source>
</evidence>
<dbReference type="AlphaFoldDB" id="A0A1F7YJU0"/>
<organism evidence="3 4">
    <name type="scientific">Candidatus Woesebacteria bacterium RIFCSPHIGHO2_01_FULL_40_22</name>
    <dbReference type="NCBI Taxonomy" id="1802499"/>
    <lineage>
        <taxon>Bacteria</taxon>
        <taxon>Candidatus Woeseibacteriota</taxon>
    </lineage>
</organism>
<keyword evidence="1" id="KW-0812">Transmembrane</keyword>
<reference evidence="3 4" key="1">
    <citation type="journal article" date="2016" name="Nat. Commun.">
        <title>Thousands of microbial genomes shed light on interconnected biogeochemical processes in an aquifer system.</title>
        <authorList>
            <person name="Anantharaman K."/>
            <person name="Brown C.T."/>
            <person name="Hug L.A."/>
            <person name="Sharon I."/>
            <person name="Castelle C.J."/>
            <person name="Probst A.J."/>
            <person name="Thomas B.C."/>
            <person name="Singh A."/>
            <person name="Wilkins M.J."/>
            <person name="Karaoz U."/>
            <person name="Brodie E.L."/>
            <person name="Williams K.H."/>
            <person name="Hubbard S.S."/>
            <person name="Banfield J.F."/>
        </authorList>
    </citation>
    <scope>NUCLEOTIDE SEQUENCE [LARGE SCALE GENOMIC DNA]</scope>
</reference>
<gene>
    <name evidence="3" type="ORF">A2628_01560</name>
</gene>
<feature type="transmembrane region" description="Helical" evidence="1">
    <location>
        <begin position="44"/>
        <end position="63"/>
    </location>
</feature>
<keyword evidence="1" id="KW-1133">Transmembrane helix</keyword>
<dbReference type="InterPro" id="IPR043712">
    <property type="entry name" value="DUF5652"/>
</dbReference>